<comment type="caution">
    <text evidence="3">The sequence shown here is derived from an EMBL/GenBank/DDBJ whole genome shotgun (WGS) entry which is preliminary data.</text>
</comment>
<evidence type="ECO:0000313" key="4">
    <source>
        <dbReference type="Proteomes" id="UP000663865"/>
    </source>
</evidence>
<dbReference type="AlphaFoldDB" id="A0A819AB28"/>
<dbReference type="EMBL" id="CAJNYV010005806">
    <property type="protein sequence ID" value="CAF3782787.1"/>
    <property type="molecule type" value="Genomic_DNA"/>
</dbReference>
<feature type="compositionally biased region" description="Basic and acidic residues" evidence="1">
    <location>
        <begin position="104"/>
        <end position="113"/>
    </location>
</feature>
<reference evidence="3" key="1">
    <citation type="submission" date="2021-02" db="EMBL/GenBank/DDBJ databases">
        <authorList>
            <person name="Nowell W R."/>
        </authorList>
    </citation>
    <scope>NUCLEOTIDE SEQUENCE</scope>
</reference>
<evidence type="ECO:0000313" key="3">
    <source>
        <dbReference type="EMBL" id="CAF3782787.1"/>
    </source>
</evidence>
<proteinExistence type="predicted"/>
<dbReference type="SUPFAM" id="SSF54928">
    <property type="entry name" value="RNA-binding domain, RBD"/>
    <property type="match status" value="1"/>
</dbReference>
<feature type="region of interest" description="Disordered" evidence="1">
    <location>
        <begin position="103"/>
        <end position="146"/>
    </location>
</feature>
<sequence>MLVRALVYTVLLHFYPSTLFIKNPIPSAVLGVFGLSQFTTERDLKDLFHKFSRVKDVQIAKEALNSVELDHHRLRINYSVTKHAHTLTPGIYMGVRTTSYLRSNGHDYRHSPSSDKQTYHHRHDYSLRSHSRSRSRSRSRRGDDRR</sequence>
<evidence type="ECO:0000256" key="1">
    <source>
        <dbReference type="SAM" id="MobiDB-lite"/>
    </source>
</evidence>
<protein>
    <recommendedName>
        <fullName evidence="2">RRM domain-containing protein</fullName>
    </recommendedName>
</protein>
<dbReference type="GO" id="GO:0003723">
    <property type="term" value="F:RNA binding"/>
    <property type="evidence" value="ECO:0007669"/>
    <property type="project" value="InterPro"/>
</dbReference>
<accession>A0A819AB28</accession>
<name>A0A819AB28_9BILA</name>
<organism evidence="3 4">
    <name type="scientific">Rotaria socialis</name>
    <dbReference type="NCBI Taxonomy" id="392032"/>
    <lineage>
        <taxon>Eukaryota</taxon>
        <taxon>Metazoa</taxon>
        <taxon>Spiralia</taxon>
        <taxon>Gnathifera</taxon>
        <taxon>Rotifera</taxon>
        <taxon>Eurotatoria</taxon>
        <taxon>Bdelloidea</taxon>
        <taxon>Philodinida</taxon>
        <taxon>Philodinidae</taxon>
        <taxon>Rotaria</taxon>
    </lineage>
</organism>
<feature type="domain" description="RRM" evidence="2">
    <location>
        <begin position="32"/>
        <end position="62"/>
    </location>
</feature>
<gene>
    <name evidence="3" type="ORF">KIK155_LOCUS31448</name>
</gene>
<dbReference type="InterPro" id="IPR035979">
    <property type="entry name" value="RBD_domain_sf"/>
</dbReference>
<dbReference type="InterPro" id="IPR000504">
    <property type="entry name" value="RRM_dom"/>
</dbReference>
<feature type="compositionally biased region" description="Basic residues" evidence="1">
    <location>
        <begin position="119"/>
        <end position="139"/>
    </location>
</feature>
<dbReference type="Pfam" id="PF00076">
    <property type="entry name" value="RRM_1"/>
    <property type="match status" value="1"/>
</dbReference>
<dbReference type="Proteomes" id="UP000663865">
    <property type="component" value="Unassembled WGS sequence"/>
</dbReference>
<evidence type="ECO:0000259" key="2">
    <source>
        <dbReference type="Pfam" id="PF00076"/>
    </source>
</evidence>